<evidence type="ECO:0000259" key="2">
    <source>
        <dbReference type="Pfam" id="PF01145"/>
    </source>
</evidence>
<sequence length="284" mass="32004">MASNKIFEILLLPIALLALNSCISSNSIDQGEEAVLIYQPWFIGHGGVDKTPIKTGQVWTVFSTKVVNVNLKPYLIDEKFDDLITFDNNPVDFKFHFIFKNMAGKTPILVENFGTGNNGRDWYFNNLREAVRNMARDFTKTKRVFEMTTNKNTIDKMQMILSKEVETLLKERKIPVELIRVTVGKVYPPQKVIDATIATAVQKQNVKTQQERVKAEQARKEAEIASADADKAYADKFGMSATQFLRLRSLENQRVAIDGASSGNIKLNLIIGGDVKPMLNISDR</sequence>
<dbReference type="SUPFAM" id="SSF117892">
    <property type="entry name" value="Band 7/SPFH domain"/>
    <property type="match status" value="1"/>
</dbReference>
<dbReference type="EMBL" id="FPHM01000080">
    <property type="protein sequence ID" value="SFV63597.1"/>
    <property type="molecule type" value="Genomic_DNA"/>
</dbReference>
<evidence type="ECO:0000313" key="3">
    <source>
        <dbReference type="EMBL" id="SFV63597.1"/>
    </source>
</evidence>
<protein>
    <recommendedName>
        <fullName evidence="2">Band 7 domain-containing protein</fullName>
    </recommendedName>
</protein>
<reference evidence="3" key="1">
    <citation type="submission" date="2016-10" db="EMBL/GenBank/DDBJ databases">
        <authorList>
            <person name="de Groot N.N."/>
        </authorList>
    </citation>
    <scope>NUCLEOTIDE SEQUENCE</scope>
</reference>
<feature type="domain" description="Band 7" evidence="2">
    <location>
        <begin position="28"/>
        <end position="222"/>
    </location>
</feature>
<name>A0A1W1CCW8_9ZZZZ</name>
<dbReference type="AlphaFoldDB" id="A0A1W1CCW8"/>
<feature type="coiled-coil region" evidence="1">
    <location>
        <begin position="203"/>
        <end position="235"/>
    </location>
</feature>
<dbReference type="InterPro" id="IPR001107">
    <property type="entry name" value="Band_7"/>
</dbReference>
<organism evidence="3">
    <name type="scientific">hydrothermal vent metagenome</name>
    <dbReference type="NCBI Taxonomy" id="652676"/>
    <lineage>
        <taxon>unclassified sequences</taxon>
        <taxon>metagenomes</taxon>
        <taxon>ecological metagenomes</taxon>
    </lineage>
</organism>
<dbReference type="Pfam" id="PF01145">
    <property type="entry name" value="Band_7"/>
    <property type="match status" value="1"/>
</dbReference>
<evidence type="ECO:0000256" key="1">
    <source>
        <dbReference type="SAM" id="Coils"/>
    </source>
</evidence>
<gene>
    <name evidence="3" type="ORF">MNB_SV-13-652</name>
</gene>
<dbReference type="InterPro" id="IPR036013">
    <property type="entry name" value="Band_7/SPFH_dom_sf"/>
</dbReference>
<proteinExistence type="predicted"/>
<accession>A0A1W1CCW8</accession>
<keyword evidence="1" id="KW-0175">Coiled coil</keyword>